<evidence type="ECO:0000256" key="3">
    <source>
        <dbReference type="ARBA" id="ARBA00022448"/>
    </source>
</evidence>
<comment type="caution">
    <text evidence="10">The sequence shown here is derived from an EMBL/GenBank/DDBJ whole genome shotgun (WGS) entry which is preliminary data.</text>
</comment>
<dbReference type="EMBL" id="JABANM010029589">
    <property type="protein sequence ID" value="KAF4707748.1"/>
    <property type="molecule type" value="Genomic_DNA"/>
</dbReference>
<evidence type="ECO:0000313" key="10">
    <source>
        <dbReference type="EMBL" id="KAF4707748.1"/>
    </source>
</evidence>
<dbReference type="PANTHER" id="PTHR12952">
    <property type="entry name" value="SYS1"/>
    <property type="match status" value="1"/>
</dbReference>
<gene>
    <name evidence="10" type="primary">SYS1_2</name>
    <name evidence="10" type="ORF">FOZ62_027690</name>
</gene>
<dbReference type="GO" id="GO:0034067">
    <property type="term" value="P:protein localization to Golgi apparatus"/>
    <property type="evidence" value="ECO:0007669"/>
    <property type="project" value="TreeGrafter"/>
</dbReference>
<keyword evidence="7" id="KW-0333">Golgi apparatus</keyword>
<dbReference type="GO" id="GO:0006895">
    <property type="term" value="P:Golgi to endosome transport"/>
    <property type="evidence" value="ECO:0007669"/>
    <property type="project" value="TreeGrafter"/>
</dbReference>
<protein>
    <submittedName>
        <fullName evidence="10">Integral membrane protein of the Golgi</fullName>
    </submittedName>
</protein>
<accession>A0A7J6QHK3</accession>
<dbReference type="GO" id="GO:0005829">
    <property type="term" value="C:cytosol"/>
    <property type="evidence" value="ECO:0007669"/>
    <property type="project" value="GOC"/>
</dbReference>
<dbReference type="Proteomes" id="UP000574390">
    <property type="component" value="Unassembled WGS sequence"/>
</dbReference>
<dbReference type="GO" id="GO:0043001">
    <property type="term" value="P:Golgi to plasma membrane protein transport"/>
    <property type="evidence" value="ECO:0007669"/>
    <property type="project" value="TreeGrafter"/>
</dbReference>
<organism evidence="10 11">
    <name type="scientific">Perkinsus olseni</name>
    <name type="common">Perkinsus atlanticus</name>
    <dbReference type="NCBI Taxonomy" id="32597"/>
    <lineage>
        <taxon>Eukaryota</taxon>
        <taxon>Sar</taxon>
        <taxon>Alveolata</taxon>
        <taxon>Perkinsozoa</taxon>
        <taxon>Perkinsea</taxon>
        <taxon>Perkinsida</taxon>
        <taxon>Perkinsidae</taxon>
        <taxon>Perkinsus</taxon>
    </lineage>
</organism>
<evidence type="ECO:0000256" key="4">
    <source>
        <dbReference type="ARBA" id="ARBA00022692"/>
    </source>
</evidence>
<keyword evidence="8 9" id="KW-0472">Membrane</keyword>
<keyword evidence="5" id="KW-0653">Protein transport</keyword>
<proteinExistence type="inferred from homology"/>
<feature type="transmembrane region" description="Helical" evidence="9">
    <location>
        <begin position="47"/>
        <end position="68"/>
    </location>
</feature>
<evidence type="ECO:0000256" key="2">
    <source>
        <dbReference type="ARBA" id="ARBA00008160"/>
    </source>
</evidence>
<evidence type="ECO:0000256" key="1">
    <source>
        <dbReference type="ARBA" id="ARBA00004653"/>
    </source>
</evidence>
<evidence type="ECO:0000313" key="11">
    <source>
        <dbReference type="Proteomes" id="UP000574390"/>
    </source>
</evidence>
<feature type="non-terminal residue" evidence="10">
    <location>
        <position position="1"/>
    </location>
</feature>
<evidence type="ECO:0000256" key="7">
    <source>
        <dbReference type="ARBA" id="ARBA00023034"/>
    </source>
</evidence>
<comment type="similarity">
    <text evidence="2">Belongs to the SYS1 family.</text>
</comment>
<evidence type="ECO:0000256" key="9">
    <source>
        <dbReference type="SAM" id="Phobius"/>
    </source>
</evidence>
<evidence type="ECO:0000256" key="5">
    <source>
        <dbReference type="ARBA" id="ARBA00022927"/>
    </source>
</evidence>
<evidence type="ECO:0000256" key="8">
    <source>
        <dbReference type="ARBA" id="ARBA00023136"/>
    </source>
</evidence>
<sequence length="615" mass="69906">MQILAMQSCYYLLLVAGVCTLNQLCGLPVAVSRLFRDDNVGFGDTESTIMTTVLVLMSPLMSIVLTYIVERAKKCLDFVVTYHIWHFTSTWIQMGRIPSYFSWWLWHVAAATITVLLGEYLCMQLETREISLGGGNAVLEREEAAARQFGHPKHSADGPELGIREYFSLALVRVARPLCEMSALKLSTIGIGLGSTICLWDCYYQEDRASCHSYKDAIKEWWALRGAQCLGFVASKLFYLECRDFAKTQEYMRMLNGKSDGVDADNYENISRVRWMRRGWMLMDKWRDWRNLGLVFDNIDHRYPRAVSHLRRIALVPGGSRLYISCEKNPSSWLYTEPISSRFIQDEEVREYVRAVCACRDENLAMLQGSPRGALDLFDNLIKEKKRLVQARRGGLDDSEVDWSQDIRNCRLFDRERKPVLSKVLRAEIEAHGLHLAAPKRARLMNLTIPHKAGDPEKSIKLDLLFPKLSLLIDTSVVEDEDSKAKFMAMTEERAPVYAPFLFTGSELFPEYIVGINLSDQWRQFVMDPTLGEYIFRKAGSDEVVEYSDLAPGNSFRVTLKAWKTKLGHLAETDLPFALRLVGFTESPLGDHSGAPIVEVVSDTREPGDPSAAQL</sequence>
<keyword evidence="3" id="KW-0813">Transport</keyword>
<dbReference type="InterPro" id="IPR019185">
    <property type="entry name" value="Integral_membrane_SYS1-rel"/>
</dbReference>
<dbReference type="PANTHER" id="PTHR12952:SF0">
    <property type="entry name" value="PROTEIN SYS1 HOMOLOG"/>
    <property type="match status" value="1"/>
</dbReference>
<reference evidence="10 11" key="1">
    <citation type="submission" date="2020-04" db="EMBL/GenBank/DDBJ databases">
        <title>Perkinsus olseni comparative genomics.</title>
        <authorList>
            <person name="Bogema D.R."/>
        </authorList>
    </citation>
    <scope>NUCLEOTIDE SEQUENCE [LARGE SCALE GENOMIC DNA]</scope>
    <source>
        <strain evidence="10">ATCC PRA-205</strain>
    </source>
</reference>
<comment type="subcellular location">
    <subcellularLocation>
        <location evidence="1">Golgi apparatus membrane</location>
        <topology evidence="1">Multi-pass membrane protein</topology>
    </subcellularLocation>
</comment>
<name>A0A7J6QHK3_PEROL</name>
<evidence type="ECO:0000256" key="6">
    <source>
        <dbReference type="ARBA" id="ARBA00022989"/>
    </source>
</evidence>
<feature type="transmembrane region" description="Helical" evidence="9">
    <location>
        <begin position="104"/>
        <end position="122"/>
    </location>
</feature>
<feature type="transmembrane region" description="Helical" evidence="9">
    <location>
        <begin position="12"/>
        <end position="35"/>
    </location>
</feature>
<dbReference type="AlphaFoldDB" id="A0A7J6QHK3"/>
<keyword evidence="4 9" id="KW-0812">Transmembrane</keyword>
<dbReference type="Pfam" id="PF09801">
    <property type="entry name" value="SYS1"/>
    <property type="match status" value="1"/>
</dbReference>
<dbReference type="GO" id="GO:0005802">
    <property type="term" value="C:trans-Golgi network"/>
    <property type="evidence" value="ECO:0007669"/>
    <property type="project" value="TreeGrafter"/>
</dbReference>
<dbReference type="GO" id="GO:0000139">
    <property type="term" value="C:Golgi membrane"/>
    <property type="evidence" value="ECO:0007669"/>
    <property type="project" value="UniProtKB-SubCell"/>
</dbReference>
<keyword evidence="6 9" id="KW-1133">Transmembrane helix</keyword>